<sequence>MGDDKYSSHSLDEVSDMIHNTISAYESKIDKKCYVEIITPLELIKKGDKVGSSEEIDAFSTRYENVNGTVVVDFVAKKLDKRLADLGGKTIM</sequence>
<gene>
    <name evidence="1" type="ORF">L6452_34708</name>
</gene>
<evidence type="ECO:0000313" key="1">
    <source>
        <dbReference type="EMBL" id="KAI3685464.1"/>
    </source>
</evidence>
<name>A0ACB8YKH5_ARCLA</name>
<evidence type="ECO:0000313" key="2">
    <source>
        <dbReference type="Proteomes" id="UP001055879"/>
    </source>
</evidence>
<proteinExistence type="predicted"/>
<protein>
    <submittedName>
        <fullName evidence="1">Uncharacterized protein</fullName>
    </submittedName>
</protein>
<reference evidence="2" key="1">
    <citation type="journal article" date="2022" name="Mol. Ecol. Resour.">
        <title>The genomes of chicory, endive, great burdock and yacon provide insights into Asteraceae palaeo-polyploidization history and plant inulin production.</title>
        <authorList>
            <person name="Fan W."/>
            <person name="Wang S."/>
            <person name="Wang H."/>
            <person name="Wang A."/>
            <person name="Jiang F."/>
            <person name="Liu H."/>
            <person name="Zhao H."/>
            <person name="Xu D."/>
            <person name="Zhang Y."/>
        </authorList>
    </citation>
    <scope>NUCLEOTIDE SEQUENCE [LARGE SCALE GENOMIC DNA]</scope>
    <source>
        <strain evidence="2">cv. Niubang</strain>
    </source>
</reference>
<dbReference type="EMBL" id="CM042058">
    <property type="protein sequence ID" value="KAI3685464.1"/>
    <property type="molecule type" value="Genomic_DNA"/>
</dbReference>
<reference evidence="1 2" key="2">
    <citation type="journal article" date="2022" name="Mol. Ecol. Resour.">
        <title>The genomes of chicory, endive, great burdock and yacon provide insights into Asteraceae paleo-polyploidization history and plant inulin production.</title>
        <authorList>
            <person name="Fan W."/>
            <person name="Wang S."/>
            <person name="Wang H."/>
            <person name="Wang A."/>
            <person name="Jiang F."/>
            <person name="Liu H."/>
            <person name="Zhao H."/>
            <person name="Xu D."/>
            <person name="Zhang Y."/>
        </authorList>
    </citation>
    <scope>NUCLEOTIDE SEQUENCE [LARGE SCALE GENOMIC DNA]</scope>
    <source>
        <strain evidence="2">cv. Niubang</strain>
    </source>
</reference>
<accession>A0ACB8YKH5</accession>
<organism evidence="1 2">
    <name type="scientific">Arctium lappa</name>
    <name type="common">Greater burdock</name>
    <name type="synonym">Lappa major</name>
    <dbReference type="NCBI Taxonomy" id="4217"/>
    <lineage>
        <taxon>Eukaryota</taxon>
        <taxon>Viridiplantae</taxon>
        <taxon>Streptophyta</taxon>
        <taxon>Embryophyta</taxon>
        <taxon>Tracheophyta</taxon>
        <taxon>Spermatophyta</taxon>
        <taxon>Magnoliopsida</taxon>
        <taxon>eudicotyledons</taxon>
        <taxon>Gunneridae</taxon>
        <taxon>Pentapetalae</taxon>
        <taxon>asterids</taxon>
        <taxon>campanulids</taxon>
        <taxon>Asterales</taxon>
        <taxon>Asteraceae</taxon>
        <taxon>Carduoideae</taxon>
        <taxon>Cardueae</taxon>
        <taxon>Arctiinae</taxon>
        <taxon>Arctium</taxon>
    </lineage>
</organism>
<comment type="caution">
    <text evidence="1">The sequence shown here is derived from an EMBL/GenBank/DDBJ whole genome shotgun (WGS) entry which is preliminary data.</text>
</comment>
<dbReference type="Proteomes" id="UP001055879">
    <property type="component" value="Linkage Group LG12"/>
</dbReference>
<keyword evidence="2" id="KW-1185">Reference proteome</keyword>